<keyword evidence="2" id="KW-1185">Reference proteome</keyword>
<gene>
    <name evidence="1" type="ORF">ElyMa_006776800</name>
</gene>
<protein>
    <submittedName>
        <fullName evidence="1">Uncharacterized protein</fullName>
    </submittedName>
</protein>
<evidence type="ECO:0000313" key="2">
    <source>
        <dbReference type="Proteomes" id="UP000762676"/>
    </source>
</evidence>
<name>A0AAV4IZ22_9GAST</name>
<reference evidence="1 2" key="1">
    <citation type="journal article" date="2021" name="Elife">
        <title>Chloroplast acquisition without the gene transfer in kleptoplastic sea slugs, Plakobranchus ocellatus.</title>
        <authorList>
            <person name="Maeda T."/>
            <person name="Takahashi S."/>
            <person name="Yoshida T."/>
            <person name="Shimamura S."/>
            <person name="Takaki Y."/>
            <person name="Nagai Y."/>
            <person name="Toyoda A."/>
            <person name="Suzuki Y."/>
            <person name="Arimoto A."/>
            <person name="Ishii H."/>
            <person name="Satoh N."/>
            <person name="Nishiyama T."/>
            <person name="Hasebe M."/>
            <person name="Maruyama T."/>
            <person name="Minagawa J."/>
            <person name="Obokata J."/>
            <person name="Shigenobu S."/>
        </authorList>
    </citation>
    <scope>NUCLEOTIDE SEQUENCE [LARGE SCALE GENOMIC DNA]</scope>
</reference>
<sequence length="138" mass="15875">MTASLHETEFIRLRKNYTPCKTGSGSGPGSIRKKWVEVLRVISLAPRGVKPVTDLEWMESNWSLRHRLTASIVRHRPTRSIRASLSSPVYFQFQPSSVRLLSVDRDRLDVAIFDRECRGRGWVTMRGGVRAKRPQQWA</sequence>
<proteinExistence type="predicted"/>
<evidence type="ECO:0000313" key="1">
    <source>
        <dbReference type="EMBL" id="GFS15692.1"/>
    </source>
</evidence>
<organism evidence="1 2">
    <name type="scientific">Elysia marginata</name>
    <dbReference type="NCBI Taxonomy" id="1093978"/>
    <lineage>
        <taxon>Eukaryota</taxon>
        <taxon>Metazoa</taxon>
        <taxon>Spiralia</taxon>
        <taxon>Lophotrochozoa</taxon>
        <taxon>Mollusca</taxon>
        <taxon>Gastropoda</taxon>
        <taxon>Heterobranchia</taxon>
        <taxon>Euthyneura</taxon>
        <taxon>Panpulmonata</taxon>
        <taxon>Sacoglossa</taxon>
        <taxon>Placobranchoidea</taxon>
        <taxon>Plakobranchidae</taxon>
        <taxon>Elysia</taxon>
    </lineage>
</organism>
<comment type="caution">
    <text evidence="1">The sequence shown here is derived from an EMBL/GenBank/DDBJ whole genome shotgun (WGS) entry which is preliminary data.</text>
</comment>
<dbReference type="Proteomes" id="UP000762676">
    <property type="component" value="Unassembled WGS sequence"/>
</dbReference>
<dbReference type="AlphaFoldDB" id="A0AAV4IZ22"/>
<dbReference type="EMBL" id="BMAT01013585">
    <property type="protein sequence ID" value="GFS15692.1"/>
    <property type="molecule type" value="Genomic_DNA"/>
</dbReference>
<accession>A0AAV4IZ22</accession>